<comment type="cofactor">
    <cofactor evidence="1">
        <name>Co(2+)</name>
        <dbReference type="ChEBI" id="CHEBI:48828"/>
    </cofactor>
</comment>
<dbReference type="GO" id="GO:0016787">
    <property type="term" value="F:hydrolase activity"/>
    <property type="evidence" value="ECO:0007669"/>
    <property type="project" value="UniProtKB-KW"/>
</dbReference>
<evidence type="ECO:0000256" key="3">
    <source>
        <dbReference type="ARBA" id="ARBA00006247"/>
    </source>
</evidence>
<evidence type="ECO:0000259" key="8">
    <source>
        <dbReference type="Pfam" id="PF07687"/>
    </source>
</evidence>
<keyword evidence="5" id="KW-0378">Hydrolase</keyword>
<proteinExistence type="inferred from homology"/>
<sequence>MDESFIIETAKRLIPLKSVGPLSDGPGESRKAEEICKIIKELGYNYERYDIDGRPNIIVRIGSMEKTLWIISHMDTVPEGDINLWHYDPYQATVSGDLIYGRGTEDNGQGIFTSLLLLKNLKPDRLKFNLGLAFVSDEETGSNFGIKYLIKNNIFKKDDLIIVPDAGTPDGRTIEIAEKSILWLKINSHGRQYHASMPGEAINATKELYKFVLNLESRLKEKYNKINDVFDPPYSTFEITKHGKNVDNINTIPGLDSQFLDCRILPDYDVNDVLKFIDDEIAGFKSPARISYEIIQREDAPEPTRKDSEIVRLLSDAIENPKVVGIGGGTCAAFFRENGIPAVVWSTTDVDVAHQADEFVRISNIIKDAKTIERIIYK</sequence>
<keyword evidence="10" id="KW-1185">Reference proteome</keyword>
<protein>
    <submittedName>
        <fullName evidence="9">Succinyl-diaminopimelate desuccinylase</fullName>
    </submittedName>
</protein>
<dbReference type="PANTHER" id="PTHR43808:SF32">
    <property type="entry name" value="ARGE_DAPE-RELATED DEACYLASE"/>
    <property type="match status" value="1"/>
</dbReference>
<evidence type="ECO:0000256" key="6">
    <source>
        <dbReference type="ARBA" id="ARBA00022833"/>
    </source>
</evidence>
<evidence type="ECO:0000313" key="9">
    <source>
        <dbReference type="EMBL" id="SMD31309.1"/>
    </source>
</evidence>
<keyword evidence="6" id="KW-0862">Zinc</keyword>
<name>A0A8G2FXG0_PICTO</name>
<keyword evidence="4" id="KW-0479">Metal-binding</keyword>
<dbReference type="Pfam" id="PF01546">
    <property type="entry name" value="Peptidase_M20"/>
    <property type="match status" value="1"/>
</dbReference>
<dbReference type="SUPFAM" id="SSF53187">
    <property type="entry name" value="Zn-dependent exopeptidases"/>
    <property type="match status" value="1"/>
</dbReference>
<evidence type="ECO:0000256" key="7">
    <source>
        <dbReference type="ARBA" id="ARBA00023285"/>
    </source>
</evidence>
<dbReference type="PANTHER" id="PTHR43808">
    <property type="entry name" value="ACETYLORNITHINE DEACETYLASE"/>
    <property type="match status" value="1"/>
</dbReference>
<dbReference type="InterPro" id="IPR010182">
    <property type="entry name" value="ArgE/DapE"/>
</dbReference>
<comment type="cofactor">
    <cofactor evidence="2">
        <name>Zn(2+)</name>
        <dbReference type="ChEBI" id="CHEBI:29105"/>
    </cofactor>
</comment>
<dbReference type="Proteomes" id="UP000192315">
    <property type="component" value="Unassembled WGS sequence"/>
</dbReference>
<dbReference type="Gene3D" id="3.30.70.360">
    <property type="match status" value="1"/>
</dbReference>
<dbReference type="InterPro" id="IPR036264">
    <property type="entry name" value="Bact_exopeptidase_dim_dom"/>
</dbReference>
<evidence type="ECO:0000313" key="10">
    <source>
        <dbReference type="Proteomes" id="UP000192315"/>
    </source>
</evidence>
<dbReference type="Gene3D" id="3.40.630.10">
    <property type="entry name" value="Zn peptidases"/>
    <property type="match status" value="2"/>
</dbReference>
<keyword evidence="7" id="KW-0170">Cobalt</keyword>
<evidence type="ECO:0000256" key="1">
    <source>
        <dbReference type="ARBA" id="ARBA00001941"/>
    </source>
</evidence>
<dbReference type="SUPFAM" id="SSF55031">
    <property type="entry name" value="Bacterial exopeptidase dimerisation domain"/>
    <property type="match status" value="1"/>
</dbReference>
<gene>
    <name evidence="9" type="ORF">SAMN02745355_1237</name>
</gene>
<organism evidence="9 10">
    <name type="scientific">Picrophilus torridus (strain ATCC 700027 / DSM 9790 / JCM 10055 / NBRC 100828 / KAW 2/3)</name>
    <dbReference type="NCBI Taxonomy" id="1122961"/>
    <lineage>
        <taxon>Archaea</taxon>
        <taxon>Methanobacteriati</taxon>
        <taxon>Thermoplasmatota</taxon>
        <taxon>Thermoplasmata</taxon>
        <taxon>Thermoplasmatales</taxon>
        <taxon>Picrophilaceae</taxon>
        <taxon>Picrophilus</taxon>
    </lineage>
</organism>
<dbReference type="InterPro" id="IPR002933">
    <property type="entry name" value="Peptidase_M20"/>
</dbReference>
<dbReference type="RefSeq" id="WP_084273016.1">
    <property type="nucleotide sequence ID" value="NZ_FWYE01000003.1"/>
</dbReference>
<evidence type="ECO:0000256" key="4">
    <source>
        <dbReference type="ARBA" id="ARBA00022723"/>
    </source>
</evidence>
<dbReference type="Pfam" id="PF07687">
    <property type="entry name" value="M20_dimer"/>
    <property type="match status" value="1"/>
</dbReference>
<dbReference type="AlphaFoldDB" id="A0A8G2FXG0"/>
<dbReference type="NCBIfam" id="TIGR01910">
    <property type="entry name" value="DapE-ArgE"/>
    <property type="match status" value="1"/>
</dbReference>
<comment type="caution">
    <text evidence="9">The sequence shown here is derived from an EMBL/GenBank/DDBJ whole genome shotgun (WGS) entry which is preliminary data.</text>
</comment>
<comment type="similarity">
    <text evidence="3">Belongs to the peptidase M20A family.</text>
</comment>
<dbReference type="NCBIfam" id="NF010589">
    <property type="entry name" value="PRK13983.1"/>
    <property type="match status" value="1"/>
</dbReference>
<dbReference type="InterPro" id="IPR050072">
    <property type="entry name" value="Peptidase_M20A"/>
</dbReference>
<reference evidence="9 10" key="1">
    <citation type="submission" date="2017-04" db="EMBL/GenBank/DDBJ databases">
        <authorList>
            <person name="Varghese N."/>
            <person name="Submissions S."/>
        </authorList>
    </citation>
    <scope>NUCLEOTIDE SEQUENCE [LARGE SCALE GENOMIC DNA]</scope>
    <source>
        <strain evidence="9 10">DSM 9789</strain>
    </source>
</reference>
<accession>A0A8G2FXG0</accession>
<evidence type="ECO:0000256" key="5">
    <source>
        <dbReference type="ARBA" id="ARBA00022801"/>
    </source>
</evidence>
<dbReference type="InterPro" id="IPR011650">
    <property type="entry name" value="Peptidase_M20_dimer"/>
</dbReference>
<dbReference type="EMBL" id="FWYE01000003">
    <property type="protein sequence ID" value="SMD31309.1"/>
    <property type="molecule type" value="Genomic_DNA"/>
</dbReference>
<dbReference type="GO" id="GO:0046872">
    <property type="term" value="F:metal ion binding"/>
    <property type="evidence" value="ECO:0007669"/>
    <property type="project" value="UniProtKB-KW"/>
</dbReference>
<evidence type="ECO:0000256" key="2">
    <source>
        <dbReference type="ARBA" id="ARBA00001947"/>
    </source>
</evidence>
<feature type="domain" description="Peptidase M20 dimerisation" evidence="8">
    <location>
        <begin position="176"/>
        <end position="281"/>
    </location>
</feature>